<feature type="domain" description="PIN" evidence="1">
    <location>
        <begin position="37"/>
        <end position="163"/>
    </location>
</feature>
<dbReference type="InParanoid" id="G0VKR5"/>
<dbReference type="AlphaFoldDB" id="G0VKR5"/>
<dbReference type="RefSeq" id="XP_003678441.1">
    <property type="nucleotide sequence ID" value="XM_003678393.1"/>
</dbReference>
<keyword evidence="3" id="KW-1185">Reference proteome</keyword>
<dbReference type="eggNOG" id="ENOG502RYBU">
    <property type="taxonomic scope" value="Eukaryota"/>
</dbReference>
<dbReference type="OMA" id="PTYTLKE"/>
<dbReference type="GeneID" id="96905800"/>
<organism evidence="2 3">
    <name type="scientific">Naumovozyma castellii</name>
    <name type="common">Yeast</name>
    <name type="synonym">Saccharomyces castellii</name>
    <dbReference type="NCBI Taxonomy" id="27288"/>
    <lineage>
        <taxon>Eukaryota</taxon>
        <taxon>Fungi</taxon>
        <taxon>Dikarya</taxon>
        <taxon>Ascomycota</taxon>
        <taxon>Saccharomycotina</taxon>
        <taxon>Saccharomycetes</taxon>
        <taxon>Saccharomycetales</taxon>
        <taxon>Saccharomycetaceae</taxon>
        <taxon>Naumovozyma</taxon>
    </lineage>
</organism>
<dbReference type="Proteomes" id="UP000001640">
    <property type="component" value="Chromosome 10"/>
</dbReference>
<evidence type="ECO:0000259" key="1">
    <source>
        <dbReference type="Pfam" id="PF13638"/>
    </source>
</evidence>
<dbReference type="FunCoup" id="G0VKR5">
    <property type="interactions" value="50"/>
</dbReference>
<dbReference type="GO" id="GO:0000184">
    <property type="term" value="P:nuclear-transcribed mRNA catabolic process, nonsense-mediated decay"/>
    <property type="evidence" value="ECO:0007669"/>
    <property type="project" value="EnsemblFungi"/>
</dbReference>
<protein>
    <recommendedName>
        <fullName evidence="1">PIN domain-containing protein</fullName>
    </recommendedName>
</protein>
<reference key="2">
    <citation type="submission" date="2011-08" db="EMBL/GenBank/DDBJ databases">
        <title>Genome sequence of Naumovozyma castellii.</title>
        <authorList>
            <person name="Gordon J.L."/>
            <person name="Armisen D."/>
            <person name="Proux-Wera E."/>
            <person name="OhEigeartaigh S.S."/>
            <person name="Byrne K.P."/>
            <person name="Wolfe K.H."/>
        </authorList>
    </citation>
    <scope>NUCLEOTIDE SEQUENCE</scope>
    <source>
        <strain>Type strain:CBS 4309</strain>
    </source>
</reference>
<dbReference type="OrthoDB" id="5361617at2759"/>
<sequence>MTAMTSQYNFILDASSFEKGLGNVKRWMVQYPATNKIKLNFYIPTYTLKELDFLQYREKSFTAKEALKFIDSLETPLITDKKKENFNMIIEMPDLLDIISWNDVLDSVNSNRDKDELNKIPRRYKNLLKSCVFKCNMEDENLKWILITEDTKVRKYASLCNIPWCSIVDADSILSREINDKSFQDSEKFLNLLLKNGGIKAENENGEQIIKTSFEKSVYASRGSGKLWSP</sequence>
<gene>
    <name evidence="2" type="primary">NCAS0J01240</name>
    <name evidence="2" type="ordered locus">NCAS_0J01240</name>
</gene>
<accession>G0VKR5</accession>
<reference evidence="2 3" key="1">
    <citation type="journal article" date="2011" name="Proc. Natl. Acad. Sci. U.S.A.">
        <title>Evolutionary erosion of yeast sex chromosomes by mating-type switching accidents.</title>
        <authorList>
            <person name="Gordon J.L."/>
            <person name="Armisen D."/>
            <person name="Proux-Wera E."/>
            <person name="Oheigeartaigh S.S."/>
            <person name="Byrne K.P."/>
            <person name="Wolfe K.H."/>
        </authorList>
    </citation>
    <scope>NUCLEOTIDE SEQUENCE [LARGE SCALE GENOMIC DNA]</scope>
    <source>
        <strain evidence="3">ATCC 76901 / BCRC 22586 / CBS 4309 / NBRC 1992 / NRRL Y-12630</strain>
    </source>
</reference>
<dbReference type="InterPro" id="IPR002716">
    <property type="entry name" value="PIN_dom"/>
</dbReference>
<evidence type="ECO:0000313" key="3">
    <source>
        <dbReference type="Proteomes" id="UP000001640"/>
    </source>
</evidence>
<dbReference type="EMBL" id="HE576761">
    <property type="protein sequence ID" value="CCC72103.1"/>
    <property type="molecule type" value="Genomic_DNA"/>
</dbReference>
<dbReference type="CDD" id="cd18717">
    <property type="entry name" value="PIN_ScNmd4p-like"/>
    <property type="match status" value="1"/>
</dbReference>
<dbReference type="HOGENOM" id="CLU_1273151_0_0_1"/>
<proteinExistence type="predicted"/>
<name>G0VKR5_NAUCA</name>
<dbReference type="KEGG" id="ncs:NCAS_0J01240"/>
<dbReference type="Pfam" id="PF13638">
    <property type="entry name" value="PIN_4"/>
    <property type="match status" value="1"/>
</dbReference>
<evidence type="ECO:0000313" key="2">
    <source>
        <dbReference type="EMBL" id="CCC72103.1"/>
    </source>
</evidence>